<dbReference type="RefSeq" id="WP_132084305.1">
    <property type="nucleotide sequence ID" value="NZ_SLUK01000004.1"/>
</dbReference>
<keyword evidence="6" id="KW-0663">Pyridoxal phosphate</keyword>
<evidence type="ECO:0000256" key="3">
    <source>
        <dbReference type="ARBA" id="ARBA00011738"/>
    </source>
</evidence>
<evidence type="ECO:0000313" key="8">
    <source>
        <dbReference type="EMBL" id="TCL43682.1"/>
    </source>
</evidence>
<dbReference type="InterPro" id="IPR015421">
    <property type="entry name" value="PyrdxlP-dep_Trfase_major"/>
</dbReference>
<dbReference type="PANTHER" id="PTHR42790">
    <property type="entry name" value="AMINOTRANSFERASE"/>
    <property type="match status" value="1"/>
</dbReference>
<dbReference type="EMBL" id="SLUK01000004">
    <property type="protein sequence ID" value="TCL43682.1"/>
    <property type="molecule type" value="Genomic_DNA"/>
</dbReference>
<dbReference type="AlphaFoldDB" id="A0A9X8UKF3"/>
<dbReference type="Gene3D" id="3.40.640.10">
    <property type="entry name" value="Type I PLP-dependent aspartate aminotransferase-like (Major domain)"/>
    <property type="match status" value="1"/>
</dbReference>
<comment type="cofactor">
    <cofactor evidence="1">
        <name>pyridoxal 5'-phosphate</name>
        <dbReference type="ChEBI" id="CHEBI:597326"/>
    </cofactor>
</comment>
<sequence length="398" mass="43831">MNYTFSNKISGVKPSAIREILKMSSDRSVISLAAGNPSPDAFPVQAVQKISAEILSEDPILALQYSVSEGYTPLREKLCTLAREHYHAMGAEDDLIVVSGAQQGLELSCKVLCNEGDTLICEDPSFVGALNAFRTYGVNLAGVAMEEDGISIGKLEEALKKEKNVKALYVIPNFQNPSGITMSLEKRRAVYELACRYDVIILEDNPYGDLRFEGEALPPIKSMDTEGRVIYCGSFSKILSPGLRVGFVCANKAIIGKLVVAKQCADVHTPILSQLICDRFLSEYDLGKHIEMLRDIYRKKCALMLGEIEKHFSPKVAYTRPQGGLFVWCTLPQGSDMPEFCRRAVTDYKVAVVPGTAFLADESAPTTSFRLNYTTPPDEQVVRGVEILGKLTREFCAD</sequence>
<comment type="similarity">
    <text evidence="2">Belongs to the class-I pyridoxal-phosphate-dependent aminotransferase family.</text>
</comment>
<evidence type="ECO:0000259" key="7">
    <source>
        <dbReference type="Pfam" id="PF00155"/>
    </source>
</evidence>
<dbReference type="Gene3D" id="3.90.1150.10">
    <property type="entry name" value="Aspartate Aminotransferase, domain 1"/>
    <property type="match status" value="1"/>
</dbReference>
<dbReference type="GO" id="GO:1901605">
    <property type="term" value="P:alpha-amino acid metabolic process"/>
    <property type="evidence" value="ECO:0007669"/>
    <property type="project" value="TreeGrafter"/>
</dbReference>
<proteinExistence type="inferred from homology"/>
<evidence type="ECO:0000256" key="5">
    <source>
        <dbReference type="ARBA" id="ARBA00022679"/>
    </source>
</evidence>
<dbReference type="GO" id="GO:0030170">
    <property type="term" value="F:pyridoxal phosphate binding"/>
    <property type="evidence" value="ECO:0007669"/>
    <property type="project" value="InterPro"/>
</dbReference>
<dbReference type="CDD" id="cd00609">
    <property type="entry name" value="AAT_like"/>
    <property type="match status" value="1"/>
</dbReference>
<dbReference type="Pfam" id="PF00155">
    <property type="entry name" value="Aminotran_1_2"/>
    <property type="match status" value="1"/>
</dbReference>
<name>A0A9X8UKF3_9FIRM</name>
<accession>A0A9X8UKF3</accession>
<comment type="caution">
    <text evidence="8">The sequence shown here is derived from an EMBL/GenBank/DDBJ whole genome shotgun (WGS) entry which is preliminary data.</text>
</comment>
<dbReference type="GO" id="GO:0008483">
    <property type="term" value="F:transaminase activity"/>
    <property type="evidence" value="ECO:0007669"/>
    <property type="project" value="UniProtKB-KW"/>
</dbReference>
<reference evidence="8 9" key="1">
    <citation type="submission" date="2019-03" db="EMBL/GenBank/DDBJ databases">
        <title>Genomic Encyclopedia of Type Strains, Phase IV (KMG-IV): sequencing the most valuable type-strain genomes for metagenomic binning, comparative biology and taxonomic classification.</title>
        <authorList>
            <person name="Goeker M."/>
        </authorList>
    </citation>
    <scope>NUCLEOTIDE SEQUENCE [LARGE SCALE GENOMIC DNA]</scope>
    <source>
        <strain evidence="8 9">DSM 100433</strain>
    </source>
</reference>
<evidence type="ECO:0000256" key="1">
    <source>
        <dbReference type="ARBA" id="ARBA00001933"/>
    </source>
</evidence>
<dbReference type="InterPro" id="IPR015424">
    <property type="entry name" value="PyrdxlP-dep_Trfase"/>
</dbReference>
<dbReference type="InterPro" id="IPR015422">
    <property type="entry name" value="PyrdxlP-dep_Trfase_small"/>
</dbReference>
<dbReference type="FunFam" id="3.40.640.10:FF:000053">
    <property type="entry name" value="Aminotransferase, class I"/>
    <property type="match status" value="1"/>
</dbReference>
<evidence type="ECO:0000256" key="6">
    <source>
        <dbReference type="ARBA" id="ARBA00022898"/>
    </source>
</evidence>
<dbReference type="PANTHER" id="PTHR42790:SF19">
    <property type="entry name" value="KYNURENINE_ALPHA-AMINOADIPATE AMINOTRANSFERASE, MITOCHONDRIAL"/>
    <property type="match status" value="1"/>
</dbReference>
<evidence type="ECO:0000256" key="2">
    <source>
        <dbReference type="ARBA" id="ARBA00007441"/>
    </source>
</evidence>
<dbReference type="Proteomes" id="UP000294682">
    <property type="component" value="Unassembled WGS sequence"/>
</dbReference>
<protein>
    <submittedName>
        <fullName evidence="8">2-aminoadipate transaminase</fullName>
    </submittedName>
</protein>
<dbReference type="InterPro" id="IPR050859">
    <property type="entry name" value="Class-I_PLP-dep_aminotransf"/>
</dbReference>
<keyword evidence="9" id="KW-1185">Reference proteome</keyword>
<keyword evidence="5" id="KW-0808">Transferase</keyword>
<evidence type="ECO:0000313" key="9">
    <source>
        <dbReference type="Proteomes" id="UP000294682"/>
    </source>
</evidence>
<evidence type="ECO:0000256" key="4">
    <source>
        <dbReference type="ARBA" id="ARBA00022576"/>
    </source>
</evidence>
<organism evidence="8 9">
    <name type="scientific">Harryflintia acetispora</name>
    <dbReference type="NCBI Taxonomy" id="1849041"/>
    <lineage>
        <taxon>Bacteria</taxon>
        <taxon>Bacillati</taxon>
        <taxon>Bacillota</taxon>
        <taxon>Clostridia</taxon>
        <taxon>Eubacteriales</taxon>
        <taxon>Oscillospiraceae</taxon>
        <taxon>Harryflintia</taxon>
    </lineage>
</organism>
<feature type="domain" description="Aminotransferase class I/classII large" evidence="7">
    <location>
        <begin position="28"/>
        <end position="386"/>
    </location>
</feature>
<gene>
    <name evidence="8" type="ORF">EDD78_10416</name>
</gene>
<comment type="subunit">
    <text evidence="3">Homodimer.</text>
</comment>
<keyword evidence="4" id="KW-0032">Aminotransferase</keyword>
<dbReference type="SUPFAM" id="SSF53383">
    <property type="entry name" value="PLP-dependent transferases"/>
    <property type="match status" value="1"/>
</dbReference>
<dbReference type="InterPro" id="IPR004839">
    <property type="entry name" value="Aminotransferase_I/II_large"/>
</dbReference>